<dbReference type="OrthoDB" id="9791898at2"/>
<dbReference type="CDD" id="cd11538">
    <property type="entry name" value="NTP-PPase_u1"/>
    <property type="match status" value="1"/>
</dbReference>
<proteinExistence type="predicted"/>
<dbReference type="Gene3D" id="1.10.287.1080">
    <property type="entry name" value="MazG-like"/>
    <property type="match status" value="1"/>
</dbReference>
<accession>A0A1C3U3T3</accession>
<dbReference type="EMBL" id="FMAF01000001">
    <property type="protein sequence ID" value="SCB10171.1"/>
    <property type="molecule type" value="Genomic_DNA"/>
</dbReference>
<dbReference type="AlphaFoldDB" id="A0A1C3U3T3"/>
<dbReference type="RefSeq" id="WP_037198631.1">
    <property type="nucleotide sequence ID" value="NZ_FMAF01000001.1"/>
</dbReference>
<dbReference type="Proteomes" id="UP000199205">
    <property type="component" value="Unassembled WGS sequence"/>
</dbReference>
<evidence type="ECO:0000313" key="2">
    <source>
        <dbReference type="Proteomes" id="UP000199205"/>
    </source>
</evidence>
<evidence type="ECO:0000313" key="1">
    <source>
        <dbReference type="EMBL" id="SCB10171.1"/>
    </source>
</evidence>
<dbReference type="SUPFAM" id="SSF101386">
    <property type="entry name" value="all-alpha NTP pyrophosphatases"/>
    <property type="match status" value="1"/>
</dbReference>
<protein>
    <submittedName>
        <fullName evidence="1">NTP pyrophosphatase, house-cleaning of non-canonical NTPs</fullName>
    </submittedName>
</protein>
<reference evidence="1 2" key="1">
    <citation type="submission" date="2016-08" db="EMBL/GenBank/DDBJ databases">
        <authorList>
            <person name="Seilhamer J.J."/>
        </authorList>
    </citation>
    <scope>NUCLEOTIDE SEQUENCE [LARGE SCALE GENOMIC DNA]</scope>
    <source>
        <strain evidence="1 2">P1-7</strain>
    </source>
</reference>
<organism evidence="1 2">
    <name type="scientific">Rhizobium lusitanum</name>
    <dbReference type="NCBI Taxonomy" id="293958"/>
    <lineage>
        <taxon>Bacteria</taxon>
        <taxon>Pseudomonadati</taxon>
        <taxon>Pseudomonadota</taxon>
        <taxon>Alphaproteobacteria</taxon>
        <taxon>Hyphomicrobiales</taxon>
        <taxon>Rhizobiaceae</taxon>
        <taxon>Rhizobium/Agrobacterium group</taxon>
        <taxon>Rhizobium</taxon>
    </lineage>
</organism>
<sequence>MLSELIQQFETASATYAADNGLERDDDWFVLKLQEEMGELTQIWNKTTGRGRRRGMSDEQLATALADETADLLGHVLLFAHRNGLDLAAAVERKWCFRPRGD</sequence>
<name>A0A1C3U3T3_9HYPH</name>
<gene>
    <name evidence="1" type="ORF">GA0061101_101456</name>
</gene>